<organism evidence="1 2">
    <name type="scientific">Rhodanobacter terrae</name>
    <dbReference type="NCBI Taxonomy" id="418647"/>
    <lineage>
        <taxon>Bacteria</taxon>
        <taxon>Pseudomonadati</taxon>
        <taxon>Pseudomonadota</taxon>
        <taxon>Gammaproteobacteria</taxon>
        <taxon>Lysobacterales</taxon>
        <taxon>Rhodanobacteraceae</taxon>
        <taxon>Rhodanobacter</taxon>
    </lineage>
</organism>
<dbReference type="RefSeq" id="WP_377327999.1">
    <property type="nucleotide sequence ID" value="NZ_JBHSNG010000015.1"/>
</dbReference>
<evidence type="ECO:0000313" key="1">
    <source>
        <dbReference type="EMBL" id="MFC5582167.1"/>
    </source>
</evidence>
<comment type="caution">
    <text evidence="1">The sequence shown here is derived from an EMBL/GenBank/DDBJ whole genome shotgun (WGS) entry which is preliminary data.</text>
</comment>
<reference evidence="2" key="1">
    <citation type="journal article" date="2019" name="Int. J. Syst. Evol. Microbiol.">
        <title>The Global Catalogue of Microorganisms (GCM) 10K type strain sequencing project: providing services to taxonomists for standard genome sequencing and annotation.</title>
        <authorList>
            <consortium name="The Broad Institute Genomics Platform"/>
            <consortium name="The Broad Institute Genome Sequencing Center for Infectious Disease"/>
            <person name="Wu L."/>
            <person name="Ma J."/>
        </authorList>
    </citation>
    <scope>NUCLEOTIDE SEQUENCE [LARGE SCALE GENOMIC DNA]</scope>
    <source>
        <strain evidence="2">CGMCC 1.13587</strain>
    </source>
</reference>
<protein>
    <submittedName>
        <fullName evidence="1">Uncharacterized protein</fullName>
    </submittedName>
</protein>
<dbReference type="Proteomes" id="UP001596111">
    <property type="component" value="Unassembled WGS sequence"/>
</dbReference>
<dbReference type="EMBL" id="JBHSNG010000015">
    <property type="protein sequence ID" value="MFC5582167.1"/>
    <property type="molecule type" value="Genomic_DNA"/>
</dbReference>
<proteinExistence type="predicted"/>
<evidence type="ECO:0000313" key="2">
    <source>
        <dbReference type="Proteomes" id="UP001596111"/>
    </source>
</evidence>
<gene>
    <name evidence="1" type="ORF">ACFPPB_13675</name>
</gene>
<name>A0ABW0SYS3_9GAMM</name>
<sequence length="151" mass="16704">MFPLAAIGGQRFQVSARSIHEINGSLYLKLTVRNCSDVRSVTQLADMPWGEHAIGLVVYAAGSREGEALRQVTKIADFPDKNIVLQSGSLVSGEINLTNIFPDLLRYKNYKDLVLFWVYDMSLLEGGRSNYVGGMLPFTSTGNDKEVICSR</sequence>
<accession>A0ABW0SYS3</accession>
<keyword evidence="2" id="KW-1185">Reference proteome</keyword>